<dbReference type="Pfam" id="PF08305">
    <property type="entry name" value="NPCBM"/>
    <property type="match status" value="1"/>
</dbReference>
<dbReference type="Gene3D" id="2.60.120.1060">
    <property type="entry name" value="NPCBM/NEW2 domain"/>
    <property type="match status" value="1"/>
</dbReference>
<keyword evidence="3" id="KW-1185">Reference proteome</keyword>
<dbReference type="OrthoDB" id="272011at2"/>
<dbReference type="EMBL" id="CP036433">
    <property type="protein sequence ID" value="QDU96141.1"/>
    <property type="molecule type" value="Genomic_DNA"/>
</dbReference>
<dbReference type="InterPro" id="IPR013222">
    <property type="entry name" value="Glyco_hyd_98_carb-bd"/>
</dbReference>
<dbReference type="InterPro" id="IPR038637">
    <property type="entry name" value="NPCBM_sf"/>
</dbReference>
<feature type="domain" description="Glycosyl hydrolase family 98 putative carbohydrate-binding module" evidence="1">
    <location>
        <begin position="284"/>
        <end position="428"/>
    </location>
</feature>
<dbReference type="SMART" id="SM00776">
    <property type="entry name" value="NPCBM"/>
    <property type="match status" value="1"/>
</dbReference>
<dbReference type="KEGG" id="lcre:Pla8534_39600"/>
<proteinExistence type="predicted"/>
<dbReference type="SUPFAM" id="SSF49785">
    <property type="entry name" value="Galactose-binding domain-like"/>
    <property type="match status" value="1"/>
</dbReference>
<sequence length="428" mass="46738">MIATFPYSSDRYRMPDQNGRPSCTACFLFAFVLLLAMRASDSLAEEVWLHDNTRVYGLIRGVTSQGELQVLQATGDEARLPLENVIAIRFLGRTPLLIQSGAQEFRLQGGSRLRGQILQNEGDLLQLETAVAGAMAVNFSRLRGFVSLPLAGFSGRKAEELVDTPDGRYSPALDIVLDRRGSTYPGVVRRLTRTDLDLDHEELLQVVPVKILYVAGVRLADAARDPLPPWQGEVRVRITGRDESIVEGVLQQIRLGRWSVRPVWSPEEELQIDVEEIALVQVLGGRVQYLSQLEPTAAEESTVLAPPQPYRMDAAAQGGAITIAGKRYPWGIGVHADSSLEFELGGRFQEFRADVGLAGDGEQGSVIFKVFGDDRELYSSGVVKSPQAAPMSVQVSVAGVKKIRLEVTSAGDLDLGDAANWGSARVVR</sequence>
<accession>A0A518DWC7</accession>
<dbReference type="InterPro" id="IPR008979">
    <property type="entry name" value="Galactose-bd-like_sf"/>
</dbReference>
<evidence type="ECO:0000313" key="2">
    <source>
        <dbReference type="EMBL" id="QDU96141.1"/>
    </source>
</evidence>
<name>A0A518DWC7_9BACT</name>
<evidence type="ECO:0000259" key="1">
    <source>
        <dbReference type="SMART" id="SM00776"/>
    </source>
</evidence>
<organism evidence="2 3">
    <name type="scientific">Lignipirellula cremea</name>
    <dbReference type="NCBI Taxonomy" id="2528010"/>
    <lineage>
        <taxon>Bacteria</taxon>
        <taxon>Pseudomonadati</taxon>
        <taxon>Planctomycetota</taxon>
        <taxon>Planctomycetia</taxon>
        <taxon>Pirellulales</taxon>
        <taxon>Pirellulaceae</taxon>
        <taxon>Lignipirellula</taxon>
    </lineage>
</organism>
<dbReference type="AlphaFoldDB" id="A0A518DWC7"/>
<dbReference type="Proteomes" id="UP000317648">
    <property type="component" value="Chromosome"/>
</dbReference>
<evidence type="ECO:0000313" key="3">
    <source>
        <dbReference type="Proteomes" id="UP000317648"/>
    </source>
</evidence>
<reference evidence="2 3" key="1">
    <citation type="submission" date="2019-02" db="EMBL/GenBank/DDBJ databases">
        <title>Deep-cultivation of Planctomycetes and their phenomic and genomic characterization uncovers novel biology.</title>
        <authorList>
            <person name="Wiegand S."/>
            <person name="Jogler M."/>
            <person name="Boedeker C."/>
            <person name="Pinto D."/>
            <person name="Vollmers J."/>
            <person name="Rivas-Marin E."/>
            <person name="Kohn T."/>
            <person name="Peeters S.H."/>
            <person name="Heuer A."/>
            <person name="Rast P."/>
            <person name="Oberbeckmann S."/>
            <person name="Bunk B."/>
            <person name="Jeske O."/>
            <person name="Meyerdierks A."/>
            <person name="Storesund J.E."/>
            <person name="Kallscheuer N."/>
            <person name="Luecker S."/>
            <person name="Lage O.M."/>
            <person name="Pohl T."/>
            <person name="Merkel B.J."/>
            <person name="Hornburger P."/>
            <person name="Mueller R.-W."/>
            <person name="Bruemmer F."/>
            <person name="Labrenz M."/>
            <person name="Spormann A.M."/>
            <person name="Op den Camp H."/>
            <person name="Overmann J."/>
            <person name="Amann R."/>
            <person name="Jetten M.S.M."/>
            <person name="Mascher T."/>
            <person name="Medema M.H."/>
            <person name="Devos D.P."/>
            <person name="Kaster A.-K."/>
            <person name="Ovreas L."/>
            <person name="Rohde M."/>
            <person name="Galperin M.Y."/>
            <person name="Jogler C."/>
        </authorList>
    </citation>
    <scope>NUCLEOTIDE SEQUENCE [LARGE SCALE GENOMIC DNA]</scope>
    <source>
        <strain evidence="2 3">Pla85_3_4</strain>
    </source>
</reference>
<protein>
    <submittedName>
        <fullName evidence="2">NPCBM/NEW2 domain protein</fullName>
    </submittedName>
</protein>
<dbReference type="RefSeq" id="WP_145054806.1">
    <property type="nucleotide sequence ID" value="NZ_CP036433.1"/>
</dbReference>
<gene>
    <name evidence="2" type="ORF">Pla8534_39600</name>
</gene>